<organism evidence="11 12">
    <name type="scientific">Parnassius apollo</name>
    <name type="common">Apollo butterfly</name>
    <name type="synonym">Papilio apollo</name>
    <dbReference type="NCBI Taxonomy" id="110799"/>
    <lineage>
        <taxon>Eukaryota</taxon>
        <taxon>Metazoa</taxon>
        <taxon>Ecdysozoa</taxon>
        <taxon>Arthropoda</taxon>
        <taxon>Hexapoda</taxon>
        <taxon>Insecta</taxon>
        <taxon>Pterygota</taxon>
        <taxon>Neoptera</taxon>
        <taxon>Endopterygota</taxon>
        <taxon>Lepidoptera</taxon>
        <taxon>Glossata</taxon>
        <taxon>Ditrysia</taxon>
        <taxon>Papilionoidea</taxon>
        <taxon>Papilionidae</taxon>
        <taxon>Parnassiinae</taxon>
        <taxon>Parnassini</taxon>
        <taxon>Parnassius</taxon>
        <taxon>Parnassius</taxon>
    </lineage>
</organism>
<feature type="region of interest" description="Disordered" evidence="5">
    <location>
        <begin position="2185"/>
        <end position="2233"/>
    </location>
</feature>
<dbReference type="SMART" id="SM00194">
    <property type="entry name" value="PTPc"/>
    <property type="match status" value="1"/>
</dbReference>
<gene>
    <name evidence="11" type="ORF">PAPOLLO_LOCUS21260</name>
</gene>
<evidence type="ECO:0000313" key="12">
    <source>
        <dbReference type="Proteomes" id="UP000691718"/>
    </source>
</evidence>
<sequence>MYFQYTIGAIFTVTILCVHCDNVANYNESMKIYVPSAPQNLTANSVTSELIHLSWIPPTTFTLHVRSTTNPGPDNDDTSKIEPDLTVIEKMKQDTLSDEPFDDAIEPHASLTEASISPEKLDSSPYNWYKNDKQKYNDGYSNSDILFDEAYKSKRERRSHRHRKRRQDSSSTDSNIILHLEKVLEDTHQDFELPKEVVKKASSIIPHKDFTEIAYVLYYEQGVPKYNAASVIGIQTSSDVKRNNVFPSDLGMENYSKATRNLTLLNNSGVATKAVGFRLKDLKPFTPYKIWVRAFYKFSLSGVSSSGLLDRLGPKSEPLYVLTDVRPPSAPIILNFTCDQPNGLLYLQWRQPLEYNNSLDQYVVTLRKIPEQQPRTRLTMPTNKTDIDTAISVAVELWNVTRYEVKIYAVTLSVANPNTLINGSESPPEEISSESCIAHSAAMSPSEGSMSARNVGTAALLAVSLLVILAAIGAAVLYWRCRSRLSKCISAAYNYLEEGGERAARAPLNVYKKPVCSPLRAGAGSACGAGTGGGAGVGEEVEAARPPRMAGPERPPLRARAFVRHVAALHADGDIGFSKEYEIVVAKSAALGHTSHHSYRPENRLKNRYLNITAYDHSRVCVSAGARCGAAGCVGAGRGATCDYVNANFIDGMLPALDAQAERRLERKLQGRARPQRQPSIKQSKPPPNLAEGIESAFLNIEFSGIVESEEQAEDSDSDRSDDDSELDDVYVNINGTPRRVKLEWLVWRRRYIATQGPTPATLDAFWRMIWQHRVHTVVMITNLVERGRRKCDMYWPAGGRGSSAEFGGVHVTLLHEDVRAAYTVRRLRARPLHKGCEGSDENDTPDSGRIILQYHYTVWPDHGTPRHPLAVLPFVKAASADPGTVLVHCSAGVGRTGTYIVLDAQLNQLKLTGTLSPLGFLCRARTQRNHLVQTEEQYVFVHDALLEHVRSGNTEVEFSKAREYLAKLLEDISEEELAVMDINPPRPKSINEMNGETSSIKSSQNITEKELAENGSQVSIKTDELNSELSKSSARDSDNQQEDLKEGLVNGDDSEGVYDLAPRSTDTYSKKMQAYNNMNEQEREEMRRANRAENYALLERMRSLANRNNVYQGPPPVNLLEKQFQLITRSCVEPSVCARAPHNAEKNRPGGILPSDSARVMLVPKPGVEGSEYVNASWVCGRRRTREFAVAQLPSARAAPDLWRLLWDHTAQLVLLLHDPHDPVRTPAHCYTQKRAPRPTCGACCGTTRRSSCCCCTTRTTRYVHPHTTTHASARRARPVAPAVGPHGAARAAVARPARPGTYTRTPLHTQARAAPDLWRLLWDHTAQLVLLLHDPHDPVRTPAHRYNTSARRARPVAPAVGPHGAARAAAARPARPGTYTRTPLHTQACAALDLWRLLWDHTAQLVLLLHDPHDPVRTPAHHPTPTSARRARPVAPAVGPHGAARAAVARPARPGTYTRTPLHTQERAPRPTCGACCGTTRRSSCCCCTTRTTRYVHPHTATHTSARRARPVAPAVGPHGAARAAAARPARPGTYTRTPLHTQARAAPNLWRLLWDHTAQLVLLLHDPHDPVRTPAHHYTHKRAPRPTCGTCCGTTRRSSCCCCTTRTTRYVHPHTATHTSARRARPVAPAVGPHGAARAAVARPARPGTYTRTPLHTQARAAPDLWRLLWNHTAQLVLLLHDPHDPVRTPAHRYTHKRAPRPICGACCGTSRRSSCCCCTTRTTWYVHPHTTTHTSARRADLWRLLWDHTAQLVLLLHDPHDPVRTPAHRYTHKRAPRPTCGACCGTTRRSSCCCCTTRTTRYVHPHTATHTSARRARPVAPAVEPHGAARAAAARPAPPGTYTRTPLHTQARAAPDLWRLLWDHTAQLVLLLHDPHDPVRTPAHHYTHKRAPRRPVAPAVDHTAQLVLLLHDPHDPVRIPAHRYTHKSAPRARPVAPAVGPHGAARAAVARPARPGTYTRTPLHTQARAAPDLWRLLWDHTAQLVLLLHDPHQPVRTPAHRYTHKRAPRPICGACCGTTRRSSCCCCTTRTTRYVHPHTATHTRAPRPICGACCGTTRRSSCCCCTTRTTRYVHPHTATHTSAPRARSVAPAVGPHGAARAAVARPARPGTYTHTPLHTLTHARGAHDLWRLLWDHVMFTERIGLRECEVFWPTEEEKELFVANFRASFVSKDIYVAHRKMDRKSPPATPAEREINGYRRQESSDCADDERLIPENSSPATDTEPAYRFDRTELRLERLSTGSRDLSARKSIANGDLFSSLSEKKSGPKSPKSPSKMSLKNFKLSSPTKFKFPDWGTRTAGSPPDTAPPPPPVEPALTVEEETELHRPCYMFEKVNEVPDHVPSDRVIEVTNVSVHSLQDDYQLSVKFIKCSNWLDGDTTVYTAGKPDDNEFIRAVRQTCGSEREQALDRLIEPYKDSFGLIEFVAGCQMEYKNGPVVVVDKYGGWKALSFCALSAAGGGQDSTAAELYCSWALSAHARCAAGPHSPHSPTSSHSSHSAKHGASPSPHSPAALLATYCALAAYGPMLGARNS</sequence>
<feature type="compositionally biased region" description="Polar residues" evidence="5">
    <location>
        <begin position="992"/>
        <end position="1007"/>
    </location>
</feature>
<keyword evidence="6" id="KW-0812">Transmembrane</keyword>
<dbReference type="SMART" id="SM00060">
    <property type="entry name" value="FN3"/>
    <property type="match status" value="2"/>
</dbReference>
<evidence type="ECO:0000259" key="10">
    <source>
        <dbReference type="PROSITE" id="PS50853"/>
    </source>
</evidence>
<proteinExistence type="predicted"/>
<feature type="compositionally biased region" description="Low complexity" evidence="5">
    <location>
        <begin position="1280"/>
        <end position="1302"/>
    </location>
</feature>
<feature type="region of interest" description="Disordered" evidence="5">
    <location>
        <begin position="1810"/>
        <end position="1850"/>
    </location>
</feature>
<evidence type="ECO:0000259" key="9">
    <source>
        <dbReference type="PROSITE" id="PS50056"/>
    </source>
</evidence>
<feature type="compositionally biased region" description="Low complexity" evidence="5">
    <location>
        <begin position="1357"/>
        <end position="1379"/>
    </location>
</feature>
<dbReference type="GO" id="GO:0048666">
    <property type="term" value="P:neuron development"/>
    <property type="evidence" value="ECO:0007669"/>
    <property type="project" value="UniProtKB-ARBA"/>
</dbReference>
<evidence type="ECO:0000259" key="8">
    <source>
        <dbReference type="PROSITE" id="PS50055"/>
    </source>
</evidence>
<feature type="domain" description="Tyrosine specific protein phosphatases" evidence="9">
    <location>
        <begin position="873"/>
        <end position="940"/>
    </location>
</feature>
<feature type="compositionally biased region" description="Basic and acidic residues" evidence="5">
    <location>
        <begin position="1034"/>
        <end position="1047"/>
    </location>
</feature>
<dbReference type="CDD" id="cd00063">
    <property type="entry name" value="FN3"/>
    <property type="match status" value="1"/>
</dbReference>
<feature type="domain" description="Fibronectin type-III" evidence="10">
    <location>
        <begin position="327"/>
        <end position="436"/>
    </location>
</feature>
<feature type="compositionally biased region" description="Low complexity" evidence="5">
    <location>
        <begin position="1629"/>
        <end position="1651"/>
    </location>
</feature>
<dbReference type="InterPro" id="IPR003595">
    <property type="entry name" value="Tyr_Pase_cat"/>
</dbReference>
<keyword evidence="6" id="KW-1133">Transmembrane helix</keyword>
<keyword evidence="12" id="KW-1185">Reference proteome</keyword>
<dbReference type="InterPro" id="IPR000387">
    <property type="entry name" value="Tyr_Pase_dom"/>
</dbReference>
<dbReference type="Pfam" id="PF00102">
    <property type="entry name" value="Y_phosphatase"/>
    <property type="match status" value="3"/>
</dbReference>
<feature type="compositionally biased region" description="Low complexity" evidence="5">
    <location>
        <begin position="1435"/>
        <end position="1453"/>
    </location>
</feature>
<dbReference type="PANTHER" id="PTHR19134:SF540">
    <property type="entry name" value="TYROSINE-PROTEIN PHOSPHATASE 99A"/>
    <property type="match status" value="1"/>
</dbReference>
<dbReference type="InterPro" id="IPR003961">
    <property type="entry name" value="FN3_dom"/>
</dbReference>
<dbReference type="PANTHER" id="PTHR19134">
    <property type="entry name" value="RECEPTOR-TYPE TYROSINE-PROTEIN PHOSPHATASE"/>
    <property type="match status" value="1"/>
</dbReference>
<evidence type="ECO:0000313" key="11">
    <source>
        <dbReference type="EMBL" id="CAG5037883.1"/>
    </source>
</evidence>
<name>A0A8S3XQN2_PARAO</name>
<keyword evidence="4 6" id="KW-0472">Membrane</keyword>
<feature type="compositionally biased region" description="Basic and acidic residues" evidence="5">
    <location>
        <begin position="2195"/>
        <end position="2217"/>
    </location>
</feature>
<dbReference type="GO" id="GO:0009653">
    <property type="term" value="P:anatomical structure morphogenesis"/>
    <property type="evidence" value="ECO:0007669"/>
    <property type="project" value="UniProtKB-ARBA"/>
</dbReference>
<feature type="region of interest" description="Disordered" evidence="5">
    <location>
        <begin position="151"/>
        <end position="172"/>
    </location>
</feature>
<dbReference type="GO" id="GO:0016020">
    <property type="term" value="C:membrane"/>
    <property type="evidence" value="ECO:0007669"/>
    <property type="project" value="UniProtKB-SubCell"/>
</dbReference>
<comment type="subcellular location">
    <subcellularLocation>
        <location evidence="1">Membrane</location>
        <topology evidence="1">Single-pass membrane protein</topology>
    </subcellularLocation>
</comment>
<dbReference type="EMBL" id="CAJQZP010001305">
    <property type="protein sequence ID" value="CAG5037883.1"/>
    <property type="molecule type" value="Genomic_DNA"/>
</dbReference>
<evidence type="ECO:0000256" key="2">
    <source>
        <dbReference type="ARBA" id="ARBA00022729"/>
    </source>
</evidence>
<feature type="region of interest" description="Disordered" evidence="5">
    <location>
        <begin position="709"/>
        <end position="729"/>
    </location>
</feature>
<evidence type="ECO:0000256" key="1">
    <source>
        <dbReference type="ARBA" id="ARBA00004167"/>
    </source>
</evidence>
<feature type="signal peptide" evidence="7">
    <location>
        <begin position="1"/>
        <end position="20"/>
    </location>
</feature>
<dbReference type="GO" id="GO:0004725">
    <property type="term" value="F:protein tyrosine phosphatase activity"/>
    <property type="evidence" value="ECO:0007669"/>
    <property type="project" value="InterPro"/>
</dbReference>
<dbReference type="SMART" id="SM00404">
    <property type="entry name" value="PTPc_motif"/>
    <property type="match status" value="1"/>
</dbReference>
<keyword evidence="2 7" id="KW-0732">Signal</keyword>
<evidence type="ECO:0000256" key="4">
    <source>
        <dbReference type="ARBA" id="ARBA00023136"/>
    </source>
</evidence>
<comment type="caution">
    <text evidence="11">The sequence shown here is derived from an EMBL/GenBank/DDBJ whole genome shotgun (WGS) entry which is preliminary data.</text>
</comment>
<keyword evidence="3" id="KW-0378">Hydrolase</keyword>
<dbReference type="PROSITE" id="PS00383">
    <property type="entry name" value="TYR_PHOSPHATASE_1"/>
    <property type="match status" value="1"/>
</dbReference>
<dbReference type="PROSITE" id="PS50853">
    <property type="entry name" value="FN3"/>
    <property type="match status" value="1"/>
</dbReference>
<evidence type="ECO:0000256" key="6">
    <source>
        <dbReference type="SAM" id="Phobius"/>
    </source>
</evidence>
<feature type="compositionally biased region" description="Low complexity" evidence="5">
    <location>
        <begin position="1822"/>
        <end position="1839"/>
    </location>
</feature>
<feature type="region of interest" description="Disordered" evidence="5">
    <location>
        <begin position="2263"/>
        <end position="2317"/>
    </location>
</feature>
<feature type="transmembrane region" description="Helical" evidence="6">
    <location>
        <begin position="458"/>
        <end position="479"/>
    </location>
</feature>
<protein>
    <submittedName>
        <fullName evidence="11">(apollo) hypothetical protein</fullName>
    </submittedName>
</protein>
<feature type="region of interest" description="Disordered" evidence="5">
    <location>
        <begin position="668"/>
        <end position="689"/>
    </location>
</feature>
<dbReference type="InterPro" id="IPR000242">
    <property type="entry name" value="PTP_cat"/>
</dbReference>
<feature type="region of interest" description="Disordered" evidence="5">
    <location>
        <begin position="981"/>
        <end position="1068"/>
    </location>
</feature>
<feature type="domain" description="Tyrosine-protein phosphatase" evidence="8">
    <location>
        <begin position="577"/>
        <end position="949"/>
    </location>
</feature>
<feature type="region of interest" description="Disordered" evidence="5">
    <location>
        <begin position="1268"/>
        <end position="1306"/>
    </location>
</feature>
<evidence type="ECO:0000256" key="5">
    <source>
        <dbReference type="SAM" id="MobiDB-lite"/>
    </source>
</evidence>
<feature type="chain" id="PRO_5035904809" evidence="7">
    <location>
        <begin position="21"/>
        <end position="2536"/>
    </location>
</feature>
<dbReference type="InterPro" id="IPR016130">
    <property type="entry name" value="Tyr_Pase_AS"/>
</dbReference>
<dbReference type="PROSITE" id="PS50055">
    <property type="entry name" value="TYR_PHOSPHATASE_PTP"/>
    <property type="match status" value="2"/>
</dbReference>
<feature type="compositionally biased region" description="Low complexity" evidence="5">
    <location>
        <begin position="2272"/>
        <end position="2284"/>
    </location>
</feature>
<feature type="region of interest" description="Disordered" evidence="5">
    <location>
        <begin position="1617"/>
        <end position="1655"/>
    </location>
</feature>
<evidence type="ECO:0000256" key="7">
    <source>
        <dbReference type="SAM" id="SignalP"/>
    </source>
</evidence>
<feature type="region of interest" description="Disordered" evidence="5">
    <location>
        <begin position="1418"/>
        <end position="1453"/>
    </location>
</feature>
<dbReference type="PROSITE" id="PS50056">
    <property type="entry name" value="TYR_PHOSPHATASE_2"/>
    <property type="match status" value="1"/>
</dbReference>
<feature type="compositionally biased region" description="Basic residues" evidence="5">
    <location>
        <begin position="154"/>
        <end position="166"/>
    </location>
</feature>
<accession>A0A8S3XQN2</accession>
<feature type="region of interest" description="Disordered" evidence="5">
    <location>
        <begin position="1348"/>
        <end position="1381"/>
    </location>
</feature>
<reference evidence="11" key="1">
    <citation type="submission" date="2021-04" db="EMBL/GenBank/DDBJ databases">
        <authorList>
            <person name="Tunstrom K."/>
        </authorList>
    </citation>
    <scope>NUCLEOTIDE SEQUENCE</scope>
</reference>
<feature type="domain" description="Tyrosine-protein phosphatase" evidence="8">
    <location>
        <begin position="1121"/>
        <end position="1231"/>
    </location>
</feature>
<feature type="region of interest" description="Disordered" evidence="5">
    <location>
        <begin position="2487"/>
        <end position="2511"/>
    </location>
</feature>
<evidence type="ECO:0000256" key="3">
    <source>
        <dbReference type="ARBA" id="ARBA00022801"/>
    </source>
</evidence>
<dbReference type="InterPro" id="IPR050348">
    <property type="entry name" value="Protein-Tyr_Phosphatase"/>
</dbReference>
<dbReference type="OrthoDB" id="6022401at2759"/>
<dbReference type="Proteomes" id="UP000691718">
    <property type="component" value="Unassembled WGS sequence"/>
</dbReference>